<gene>
    <name evidence="2" type="ORF">H0H81_001426</name>
</gene>
<evidence type="ECO:0000313" key="2">
    <source>
        <dbReference type="EMBL" id="KAG5653266.1"/>
    </source>
</evidence>
<dbReference type="AlphaFoldDB" id="A0A9P7KN72"/>
<feature type="region of interest" description="Disordered" evidence="1">
    <location>
        <begin position="55"/>
        <end position="113"/>
    </location>
</feature>
<reference evidence="2" key="1">
    <citation type="submission" date="2021-02" db="EMBL/GenBank/DDBJ databases">
        <authorList>
            <person name="Nieuwenhuis M."/>
            <person name="Van De Peppel L.J.J."/>
        </authorList>
    </citation>
    <scope>NUCLEOTIDE SEQUENCE</scope>
    <source>
        <strain evidence="2">D49</strain>
    </source>
</reference>
<keyword evidence="3" id="KW-1185">Reference proteome</keyword>
<organism evidence="2 3">
    <name type="scientific">Sphagnurus paluster</name>
    <dbReference type="NCBI Taxonomy" id="117069"/>
    <lineage>
        <taxon>Eukaryota</taxon>
        <taxon>Fungi</taxon>
        <taxon>Dikarya</taxon>
        <taxon>Basidiomycota</taxon>
        <taxon>Agaricomycotina</taxon>
        <taxon>Agaricomycetes</taxon>
        <taxon>Agaricomycetidae</taxon>
        <taxon>Agaricales</taxon>
        <taxon>Tricholomatineae</taxon>
        <taxon>Lyophyllaceae</taxon>
        <taxon>Sphagnurus</taxon>
    </lineage>
</organism>
<feature type="compositionally biased region" description="Basic residues" evidence="1">
    <location>
        <begin position="90"/>
        <end position="113"/>
    </location>
</feature>
<reference evidence="2" key="2">
    <citation type="submission" date="2021-10" db="EMBL/GenBank/DDBJ databases">
        <title>Phylogenomics reveals ancestral predisposition of the termite-cultivated fungus Termitomyces towards a domesticated lifestyle.</title>
        <authorList>
            <person name="Auxier B."/>
            <person name="Grum-Grzhimaylo A."/>
            <person name="Cardenas M.E."/>
            <person name="Lodge J.D."/>
            <person name="Laessoe T."/>
            <person name="Pedersen O."/>
            <person name="Smith M.E."/>
            <person name="Kuyper T.W."/>
            <person name="Franco-Molano E.A."/>
            <person name="Baroni T.J."/>
            <person name="Aanen D.K."/>
        </authorList>
    </citation>
    <scope>NUCLEOTIDE SEQUENCE</scope>
    <source>
        <strain evidence="2">D49</strain>
    </source>
</reference>
<dbReference type="Proteomes" id="UP000717328">
    <property type="component" value="Unassembled WGS sequence"/>
</dbReference>
<dbReference type="OrthoDB" id="3029761at2759"/>
<accession>A0A9P7KN72</accession>
<name>A0A9P7KN72_9AGAR</name>
<feature type="compositionally biased region" description="Low complexity" evidence="1">
    <location>
        <begin position="80"/>
        <end position="89"/>
    </location>
</feature>
<protein>
    <submittedName>
        <fullName evidence="2">Uncharacterized protein</fullName>
    </submittedName>
</protein>
<comment type="caution">
    <text evidence="2">The sequence shown here is derived from an EMBL/GenBank/DDBJ whole genome shotgun (WGS) entry which is preliminary data.</text>
</comment>
<dbReference type="EMBL" id="JABCKI010000063">
    <property type="protein sequence ID" value="KAG5653266.1"/>
    <property type="molecule type" value="Genomic_DNA"/>
</dbReference>
<evidence type="ECO:0000313" key="3">
    <source>
        <dbReference type="Proteomes" id="UP000717328"/>
    </source>
</evidence>
<evidence type="ECO:0000256" key="1">
    <source>
        <dbReference type="SAM" id="MobiDB-lite"/>
    </source>
</evidence>
<proteinExistence type="predicted"/>
<sequence>MALPELYCSGYPEIIQSPPIHVICNAPLVAPIPLPYHSPTFLQFDLLPDIDQDLSRPPYTCRSFKRKRPSDDPSDPAPSKKPAMSTSTPHPHRRPSLRHHTTHAKRSRVHTHT</sequence>